<dbReference type="AlphaFoldDB" id="F7ZE97"/>
<dbReference type="HOGENOM" id="CLU_2384321_0_0_5"/>
<dbReference type="KEGG" id="rli:RLO149_c026470"/>
<gene>
    <name evidence="2" type="ordered locus">RLO149_c026470</name>
</gene>
<proteinExistence type="predicted"/>
<reference evidence="2 3" key="1">
    <citation type="journal article" date="2011" name="BMC Genomics">
        <title>Comparative genome analysis and genome-guided physiological analysis of Roseobacter litoralis.</title>
        <authorList>
            <person name="Kalhoefer D."/>
            <person name="Thole S."/>
            <person name="Voget S."/>
            <person name="Lehmann R."/>
            <person name="Liesegang H."/>
            <person name="Wollher A."/>
            <person name="Daniel R."/>
            <person name="Simon M."/>
            <person name="Brinkhoff T."/>
        </authorList>
    </citation>
    <scope>NUCLEOTIDE SEQUENCE [LARGE SCALE GENOMIC DNA]</scope>
    <source>
        <strain evidence="3">ATCC 49566 / DSM 6996 / JCM 21268 / NBRC 15278 / OCh 149</strain>
    </source>
</reference>
<feature type="region of interest" description="Disordered" evidence="1">
    <location>
        <begin position="73"/>
        <end position="94"/>
    </location>
</feature>
<sequence>MATYTCAGSGMRRRDHNLGQWRLALDPSGCVDRGTRGDDAGLYAGAAGPTHPIDRVIFATRGLRLRCCPAGAGRAGVHRKPDHSGHQRVHNAHR</sequence>
<name>F7ZE97_ROSLO</name>
<dbReference type="Proteomes" id="UP000001353">
    <property type="component" value="Chromosome"/>
</dbReference>
<accession>F7ZE97</accession>
<protein>
    <submittedName>
        <fullName evidence="2">Uncharacterized protein</fullName>
    </submittedName>
</protein>
<evidence type="ECO:0000256" key="1">
    <source>
        <dbReference type="SAM" id="MobiDB-lite"/>
    </source>
</evidence>
<evidence type="ECO:0000313" key="2">
    <source>
        <dbReference type="EMBL" id="AEI94610.1"/>
    </source>
</evidence>
<keyword evidence="3" id="KW-1185">Reference proteome</keyword>
<feature type="compositionally biased region" description="Basic residues" evidence="1">
    <location>
        <begin position="76"/>
        <end position="94"/>
    </location>
</feature>
<evidence type="ECO:0000313" key="3">
    <source>
        <dbReference type="Proteomes" id="UP000001353"/>
    </source>
</evidence>
<organism evidence="2 3">
    <name type="scientific">Roseobacter litoralis (strain ATCC 49566 / DSM 6996 / JCM 21268 / NBRC 15278 / OCh 149)</name>
    <dbReference type="NCBI Taxonomy" id="391595"/>
    <lineage>
        <taxon>Bacteria</taxon>
        <taxon>Pseudomonadati</taxon>
        <taxon>Pseudomonadota</taxon>
        <taxon>Alphaproteobacteria</taxon>
        <taxon>Rhodobacterales</taxon>
        <taxon>Roseobacteraceae</taxon>
        <taxon>Roseobacter</taxon>
    </lineage>
</organism>
<dbReference type="EMBL" id="CP002623">
    <property type="protein sequence ID" value="AEI94610.1"/>
    <property type="molecule type" value="Genomic_DNA"/>
</dbReference>